<protein>
    <submittedName>
        <fullName evidence="5">Peptidase M16</fullName>
    </submittedName>
</protein>
<dbReference type="OrthoDB" id="9811314at2"/>
<dbReference type="PANTHER" id="PTHR11851:SF49">
    <property type="entry name" value="MITOCHONDRIAL-PROCESSING PEPTIDASE SUBUNIT ALPHA"/>
    <property type="match status" value="1"/>
</dbReference>
<dbReference type="Pfam" id="PF05193">
    <property type="entry name" value="Peptidase_M16_C"/>
    <property type="match status" value="2"/>
</dbReference>
<feature type="domain" description="Peptidase M16 C-terminal" evidence="4">
    <location>
        <begin position="196"/>
        <end position="363"/>
    </location>
</feature>
<dbReference type="PANTHER" id="PTHR11851">
    <property type="entry name" value="METALLOPROTEASE"/>
    <property type="match status" value="1"/>
</dbReference>
<feature type="chain" id="PRO_5020365843" evidence="2">
    <location>
        <begin position="23"/>
        <end position="884"/>
    </location>
</feature>
<organism evidence="5 6">
    <name type="scientific">Metallibacterium scheffleri</name>
    <dbReference type="NCBI Taxonomy" id="993689"/>
    <lineage>
        <taxon>Bacteria</taxon>
        <taxon>Pseudomonadati</taxon>
        <taxon>Pseudomonadota</taxon>
        <taxon>Gammaproteobacteria</taxon>
        <taxon>Lysobacterales</taxon>
        <taxon>Rhodanobacteraceae</taxon>
        <taxon>Metallibacterium</taxon>
    </lineage>
</organism>
<dbReference type="RefSeq" id="WP_081126045.1">
    <property type="nucleotide sequence ID" value="NZ_DAHXOC010000002.1"/>
</dbReference>
<dbReference type="EMBL" id="MWQO01000039">
    <property type="protein sequence ID" value="THD09393.1"/>
    <property type="molecule type" value="Genomic_DNA"/>
</dbReference>
<dbReference type="STRING" id="993689.GCA_002077135_00634"/>
<comment type="caution">
    <text evidence="5">The sequence shown here is derived from an EMBL/GenBank/DDBJ whole genome shotgun (WGS) entry which is preliminary data.</text>
</comment>
<dbReference type="Proteomes" id="UP000307749">
    <property type="component" value="Unassembled WGS sequence"/>
</dbReference>
<dbReference type="InterPro" id="IPR007863">
    <property type="entry name" value="Peptidase_M16_C"/>
</dbReference>
<feature type="domain" description="Peptidase M16 C-terminal" evidence="4">
    <location>
        <begin position="635"/>
        <end position="813"/>
    </location>
</feature>
<keyword evidence="6" id="KW-1185">Reference proteome</keyword>
<evidence type="ECO:0000259" key="4">
    <source>
        <dbReference type="Pfam" id="PF05193"/>
    </source>
</evidence>
<dbReference type="SUPFAM" id="SSF63411">
    <property type="entry name" value="LuxS/MPP-like metallohydrolase"/>
    <property type="match status" value="4"/>
</dbReference>
<dbReference type="InterPro" id="IPR011249">
    <property type="entry name" value="Metalloenz_LuxS/M16"/>
</dbReference>
<name>A0A4S3KKN8_9GAMM</name>
<dbReference type="AlphaFoldDB" id="A0A4S3KKN8"/>
<evidence type="ECO:0000313" key="5">
    <source>
        <dbReference type="EMBL" id="THD09393.1"/>
    </source>
</evidence>
<comment type="similarity">
    <text evidence="1">Belongs to the peptidase M16 family.</text>
</comment>
<dbReference type="Gene3D" id="3.30.830.10">
    <property type="entry name" value="Metalloenzyme, LuxS/M16 peptidase-like"/>
    <property type="match status" value="4"/>
</dbReference>
<proteinExistence type="inferred from homology"/>
<sequence length="884" mass="94564">MHTWSRWLSAACLLALPLLAAAAQPGVVRATLDNGLRVVIVRNTLAPVVTTQVSYLAGSDEAPAGFPGTAHALEHMMFRGSPGLTRDQLAVIGAGMGGDFNAFTTQAVTSYYFTAPAQDLDVALHIEALRMRGLDLSPVGWARERGAIEQEVARDLSDPFYVFNTQLLAAMFKGTPYAHDALGTRPSFNRTGAPLLKKFYDTWYAPNNAILVVAGDVDPAATLTEIRSLFGAIPRKRLPARPRYDFQPVAAATLHYPTDYPVGVAVLAYRMPGLKAGDYASADILARVLGSQRGALYALVPQGKALFASFQSQFLPRAGIGYAVGAFAKGGDAEALLAQMRAILAGYAAHGVPADLVAAAKRKAIAQLAFQKNSITGLANAWTHALAFQGLDSPEDMAAAYAAVTPAAVDRLARSVLQPAHVITAILTPEPSGKPVAGKGFGGAESFAAAPEKPVALPHWADAALDQLALPKSTLQPYSTTLANGLRLIVQPENISDTITVLGSVRTQPDLQQPRGQDGVGEVLSGLFNFGTTTLDRLAFRKALDDIAASENAGYSFAIAAPSAHFARAVQLLADNELHPALPEAAFRIVRQQTAQALAGQMDTPDYLFARAIKQALLPVHDPALREATPASVMKLSYGDVRNYYAQIMRPDLTTIVVIGKVTPAQALRVISAQFAGWRVPGARPELDLPAVPPNRPAQRVVPDKTSVQDTVALVQNTPLTLRDPARYALTVGNQVLGQGGFASRLWRDLRVKTGLVYGVSSSFDIGRTRSTYRVTLGCDADKVGQARAIVVRDIEQMQQQPISALELKRAQGMLIRRIPLGESSINAIGGALLYYAQHDLPLDQASIAARQYLHVTAPEIRTAFAKYIRPKDFVEVVKGPAPR</sequence>
<reference evidence="5 6" key="1">
    <citation type="submission" date="2017-02" db="EMBL/GenBank/DDBJ databases">
        <title>Whole genome sequencing of Metallibacterium scheffleri DSM 24874 (T).</title>
        <authorList>
            <person name="Kumar S."/>
            <person name="Patil P."/>
            <person name="Patil P.B."/>
        </authorList>
    </citation>
    <scope>NUCLEOTIDE SEQUENCE [LARGE SCALE GENOMIC DNA]</scope>
    <source>
        <strain evidence="5 6">DSM 24874</strain>
    </source>
</reference>
<dbReference type="InterPro" id="IPR011765">
    <property type="entry name" value="Pept_M16_N"/>
</dbReference>
<dbReference type="Pfam" id="PF00675">
    <property type="entry name" value="Peptidase_M16"/>
    <property type="match status" value="1"/>
</dbReference>
<feature type="signal peptide" evidence="2">
    <location>
        <begin position="1"/>
        <end position="22"/>
    </location>
</feature>
<evidence type="ECO:0000256" key="2">
    <source>
        <dbReference type="SAM" id="SignalP"/>
    </source>
</evidence>
<accession>A0A4S3KKN8</accession>
<evidence type="ECO:0000313" key="6">
    <source>
        <dbReference type="Proteomes" id="UP000307749"/>
    </source>
</evidence>
<evidence type="ECO:0000256" key="1">
    <source>
        <dbReference type="ARBA" id="ARBA00007261"/>
    </source>
</evidence>
<evidence type="ECO:0000259" key="3">
    <source>
        <dbReference type="Pfam" id="PF00675"/>
    </source>
</evidence>
<feature type="domain" description="Peptidase M16 N-terminal" evidence="3">
    <location>
        <begin position="37"/>
        <end position="184"/>
    </location>
</feature>
<gene>
    <name evidence="5" type="ORF">B1806_10985</name>
</gene>
<dbReference type="InterPro" id="IPR050361">
    <property type="entry name" value="MPP/UQCRC_Complex"/>
</dbReference>
<keyword evidence="2" id="KW-0732">Signal</keyword>
<dbReference type="GO" id="GO:0046872">
    <property type="term" value="F:metal ion binding"/>
    <property type="evidence" value="ECO:0007669"/>
    <property type="project" value="InterPro"/>
</dbReference>